<keyword evidence="2" id="KW-1133">Transmembrane helix</keyword>
<evidence type="ECO:0000313" key="4">
    <source>
        <dbReference type="Proteomes" id="UP000238362"/>
    </source>
</evidence>
<gene>
    <name evidence="3" type="ORF">B0I33_104446</name>
</gene>
<organism evidence="3 4">
    <name type="scientific">Prauserella shujinwangii</name>
    <dbReference type="NCBI Taxonomy" id="1453103"/>
    <lineage>
        <taxon>Bacteria</taxon>
        <taxon>Bacillati</taxon>
        <taxon>Actinomycetota</taxon>
        <taxon>Actinomycetes</taxon>
        <taxon>Pseudonocardiales</taxon>
        <taxon>Pseudonocardiaceae</taxon>
        <taxon>Prauserella</taxon>
    </lineage>
</organism>
<evidence type="ECO:0000313" key="3">
    <source>
        <dbReference type="EMBL" id="PRX48629.1"/>
    </source>
</evidence>
<reference evidence="3 4" key="1">
    <citation type="submission" date="2018-03" db="EMBL/GenBank/DDBJ databases">
        <title>Genomic Encyclopedia of Type Strains, Phase III (KMG-III): the genomes of soil and plant-associated and newly described type strains.</title>
        <authorList>
            <person name="Whitman W."/>
        </authorList>
    </citation>
    <scope>NUCLEOTIDE SEQUENCE [LARGE SCALE GENOMIC DNA]</scope>
    <source>
        <strain evidence="3 4">CGMCC 4.7125</strain>
    </source>
</reference>
<sequence>MYDDVSVTRLSDDDWDDRLPPDPRSRVRVLAVMGAVVVGCGVAAFLVQTLPEDDRRVQEPDEVRVITFPDRTADGGVDVTVTSVLDATVATTTTGAVTTTEDSETSSETPTTTSTSESPTTTSTPSEPSAPSSPTREPSRPTSRTTTTTTTTTTPPPPPPPPPDDDDDDCWFLCW</sequence>
<name>A0A2T0LXE7_9PSEU</name>
<keyword evidence="2" id="KW-0472">Membrane</keyword>
<feature type="transmembrane region" description="Helical" evidence="2">
    <location>
        <begin position="27"/>
        <end position="47"/>
    </location>
</feature>
<feature type="region of interest" description="Disordered" evidence="1">
    <location>
        <begin position="87"/>
        <end position="170"/>
    </location>
</feature>
<feature type="compositionally biased region" description="Low complexity" evidence="1">
    <location>
        <begin position="87"/>
        <end position="153"/>
    </location>
</feature>
<dbReference type="AlphaFoldDB" id="A0A2T0LXE7"/>
<keyword evidence="4" id="KW-1185">Reference proteome</keyword>
<proteinExistence type="predicted"/>
<dbReference type="EMBL" id="PVNH01000004">
    <property type="protein sequence ID" value="PRX48629.1"/>
    <property type="molecule type" value="Genomic_DNA"/>
</dbReference>
<accession>A0A2T0LXE7</accession>
<evidence type="ECO:0000256" key="1">
    <source>
        <dbReference type="SAM" id="MobiDB-lite"/>
    </source>
</evidence>
<evidence type="ECO:0000256" key="2">
    <source>
        <dbReference type="SAM" id="Phobius"/>
    </source>
</evidence>
<dbReference type="Proteomes" id="UP000238362">
    <property type="component" value="Unassembled WGS sequence"/>
</dbReference>
<comment type="caution">
    <text evidence="3">The sequence shown here is derived from an EMBL/GenBank/DDBJ whole genome shotgun (WGS) entry which is preliminary data.</text>
</comment>
<dbReference type="RefSeq" id="WP_106178690.1">
    <property type="nucleotide sequence ID" value="NZ_PVNH01000004.1"/>
</dbReference>
<keyword evidence="2" id="KW-0812">Transmembrane</keyword>
<protein>
    <submittedName>
        <fullName evidence="3">Uncharacterized protein</fullName>
    </submittedName>
</protein>